<dbReference type="GO" id="GO:0005524">
    <property type="term" value="F:ATP binding"/>
    <property type="evidence" value="ECO:0007669"/>
    <property type="project" value="UniProtKB-KW"/>
</dbReference>
<dbReference type="CDD" id="cd03215">
    <property type="entry name" value="ABC_Carb_Monos_II"/>
    <property type="match status" value="1"/>
</dbReference>
<evidence type="ECO:0000256" key="1">
    <source>
        <dbReference type="ARBA" id="ARBA00005417"/>
    </source>
</evidence>
<dbReference type="Pfam" id="PF00005">
    <property type="entry name" value="ABC_tran"/>
    <property type="match status" value="2"/>
</dbReference>
<evidence type="ECO:0000256" key="7">
    <source>
        <dbReference type="ARBA" id="ARBA00022840"/>
    </source>
</evidence>
<sequence>MAAGSIRPFPLSCEAFHAADPVKLMTTDPLVPSDTPRLQMQGISKSFGGVAALRDVDFTLRAGEIHGLVGENGAGKSTMMKIIAGVHTDYEGKMLIDGKEVHFRSARDALAAGIGMVHQELSIMPDLTVGENVFLGKQPVTGAGIIDWRSMMSGAHEQLKSLGIDVDPKTRMGDLPIGLQQLIELARVIFSGARIIILDEPTSALSPPEVQLLFDVLKGVRASGRSIVFISHFLDDILSISDTVTVFRNGKLIVTHPVEGIDKGWLIERMIGAGHEDLEESYTGTITLASKPGQPVVLAAEHLGYGRAYTDVSFDVKAGEILGIYGFMGCGQIELARTLFGKIKADTGTLAIDGRKRRLRNTTQARDAGIAFVPENRRSMLFYEQPVYKNVSISILGRISRLWLKPNVERAIARKHVESLSIRPPRAEVALGALSGGNQQKVALAKWLTHRPKVLVLSEPTRGMDVGAKDDVVKIVRALRDEGLAVIVVSAEPETVLSLADRVLVMKKGRIVREFTNETISKDRLLEAA</sequence>
<comment type="similarity">
    <text evidence="1">Belongs to the ABC transporter superfamily.</text>
</comment>
<keyword evidence="7 11" id="KW-0067">ATP-binding</keyword>
<keyword evidence="5" id="KW-0677">Repeat</keyword>
<dbReference type="InterPro" id="IPR017871">
    <property type="entry name" value="ABC_transporter-like_CS"/>
</dbReference>
<evidence type="ECO:0000256" key="8">
    <source>
        <dbReference type="ARBA" id="ARBA00022967"/>
    </source>
</evidence>
<comment type="caution">
    <text evidence="11">The sequence shown here is derived from an EMBL/GenBank/DDBJ whole genome shotgun (WGS) entry which is preliminary data.</text>
</comment>
<evidence type="ECO:0000313" key="12">
    <source>
        <dbReference type="Proteomes" id="UP001549321"/>
    </source>
</evidence>
<evidence type="ECO:0000256" key="6">
    <source>
        <dbReference type="ARBA" id="ARBA00022741"/>
    </source>
</evidence>
<keyword evidence="4" id="KW-0762">Sugar transport</keyword>
<keyword evidence="12" id="KW-1185">Reference proteome</keyword>
<keyword evidence="9" id="KW-0472">Membrane</keyword>
<dbReference type="EMBL" id="JBEPSM010000001">
    <property type="protein sequence ID" value="MET4632735.1"/>
    <property type="molecule type" value="Genomic_DNA"/>
</dbReference>
<evidence type="ECO:0000256" key="4">
    <source>
        <dbReference type="ARBA" id="ARBA00022597"/>
    </source>
</evidence>
<evidence type="ECO:0000256" key="2">
    <source>
        <dbReference type="ARBA" id="ARBA00022448"/>
    </source>
</evidence>
<protein>
    <submittedName>
        <fullName evidence="11">Ribose transport system ATP-binding protein</fullName>
    </submittedName>
</protein>
<reference evidence="11 12" key="1">
    <citation type="submission" date="2024-06" db="EMBL/GenBank/DDBJ databases">
        <title>Sorghum-associated microbial communities from plants grown in Nebraska, USA.</title>
        <authorList>
            <person name="Schachtman D."/>
        </authorList>
    </citation>
    <scope>NUCLEOTIDE SEQUENCE [LARGE SCALE GENOMIC DNA]</scope>
    <source>
        <strain evidence="11 12">3207</strain>
    </source>
</reference>
<evidence type="ECO:0000259" key="10">
    <source>
        <dbReference type="PROSITE" id="PS50893"/>
    </source>
</evidence>
<dbReference type="PANTHER" id="PTHR43790:SF3">
    <property type="entry name" value="D-ALLOSE IMPORT ATP-BINDING PROTEIN ALSA-RELATED"/>
    <property type="match status" value="1"/>
</dbReference>
<dbReference type="InterPro" id="IPR003439">
    <property type="entry name" value="ABC_transporter-like_ATP-bd"/>
</dbReference>
<name>A0ABV2QUT3_9HYPH</name>
<accession>A0ABV2QUT3</accession>
<keyword evidence="6" id="KW-0547">Nucleotide-binding</keyword>
<dbReference type="InterPro" id="IPR027417">
    <property type="entry name" value="P-loop_NTPase"/>
</dbReference>
<dbReference type="PROSITE" id="PS00211">
    <property type="entry name" value="ABC_TRANSPORTER_1"/>
    <property type="match status" value="1"/>
</dbReference>
<dbReference type="CDD" id="cd03216">
    <property type="entry name" value="ABC_Carb_Monos_I"/>
    <property type="match status" value="1"/>
</dbReference>
<keyword evidence="2" id="KW-0813">Transport</keyword>
<dbReference type="SUPFAM" id="SSF52540">
    <property type="entry name" value="P-loop containing nucleoside triphosphate hydrolases"/>
    <property type="match status" value="2"/>
</dbReference>
<feature type="domain" description="ABC transporter" evidence="10">
    <location>
        <begin position="291"/>
        <end position="528"/>
    </location>
</feature>
<feature type="domain" description="ABC transporter" evidence="10">
    <location>
        <begin position="38"/>
        <end position="274"/>
    </location>
</feature>
<dbReference type="PROSITE" id="PS50893">
    <property type="entry name" value="ABC_TRANSPORTER_2"/>
    <property type="match status" value="2"/>
</dbReference>
<dbReference type="InterPro" id="IPR050107">
    <property type="entry name" value="ABC_carbohydrate_import_ATPase"/>
</dbReference>
<evidence type="ECO:0000256" key="5">
    <source>
        <dbReference type="ARBA" id="ARBA00022737"/>
    </source>
</evidence>
<organism evidence="11 12">
    <name type="scientific">Kaistia defluvii</name>
    <dbReference type="NCBI Taxonomy" id="410841"/>
    <lineage>
        <taxon>Bacteria</taxon>
        <taxon>Pseudomonadati</taxon>
        <taxon>Pseudomonadota</taxon>
        <taxon>Alphaproteobacteria</taxon>
        <taxon>Hyphomicrobiales</taxon>
        <taxon>Kaistiaceae</taxon>
        <taxon>Kaistia</taxon>
    </lineage>
</organism>
<dbReference type="Proteomes" id="UP001549321">
    <property type="component" value="Unassembled WGS sequence"/>
</dbReference>
<keyword evidence="8" id="KW-1278">Translocase</keyword>
<dbReference type="InterPro" id="IPR003593">
    <property type="entry name" value="AAA+_ATPase"/>
</dbReference>
<dbReference type="PANTHER" id="PTHR43790">
    <property type="entry name" value="CARBOHYDRATE TRANSPORT ATP-BINDING PROTEIN MG119-RELATED"/>
    <property type="match status" value="1"/>
</dbReference>
<evidence type="ECO:0000256" key="9">
    <source>
        <dbReference type="ARBA" id="ARBA00023136"/>
    </source>
</evidence>
<evidence type="ECO:0000256" key="3">
    <source>
        <dbReference type="ARBA" id="ARBA00022475"/>
    </source>
</evidence>
<keyword evidence="3" id="KW-1003">Cell membrane</keyword>
<evidence type="ECO:0000313" key="11">
    <source>
        <dbReference type="EMBL" id="MET4632735.1"/>
    </source>
</evidence>
<dbReference type="Gene3D" id="3.40.50.300">
    <property type="entry name" value="P-loop containing nucleotide triphosphate hydrolases"/>
    <property type="match status" value="2"/>
</dbReference>
<dbReference type="SMART" id="SM00382">
    <property type="entry name" value="AAA"/>
    <property type="match status" value="2"/>
</dbReference>
<gene>
    <name evidence="11" type="ORF">ABIE08_000648</name>
</gene>
<proteinExistence type="inferred from homology"/>